<reference evidence="2 4" key="1">
    <citation type="journal article" date="2014" name="BMC Genomics">
        <title>Genome sequence of Anopheles sinensis provides insight into genetics basis of mosquito competence for malaria parasites.</title>
        <authorList>
            <person name="Zhou D."/>
            <person name="Zhang D."/>
            <person name="Ding G."/>
            <person name="Shi L."/>
            <person name="Hou Q."/>
            <person name="Ye Y."/>
            <person name="Xu Y."/>
            <person name="Zhou H."/>
            <person name="Xiong C."/>
            <person name="Li S."/>
            <person name="Yu J."/>
            <person name="Hong S."/>
            <person name="Yu X."/>
            <person name="Zou P."/>
            <person name="Chen C."/>
            <person name="Chang X."/>
            <person name="Wang W."/>
            <person name="Lv Y."/>
            <person name="Sun Y."/>
            <person name="Ma L."/>
            <person name="Shen B."/>
            <person name="Zhu C."/>
        </authorList>
    </citation>
    <scope>NUCLEOTIDE SEQUENCE [LARGE SCALE GENOMIC DNA]</scope>
</reference>
<keyword evidence="1" id="KW-0732">Signal</keyword>
<evidence type="ECO:0000313" key="3">
    <source>
        <dbReference type="EnsemblMetazoa" id="ASIC012616-PA"/>
    </source>
</evidence>
<feature type="signal peptide" evidence="1">
    <location>
        <begin position="1"/>
        <end position="21"/>
    </location>
</feature>
<dbReference type="EMBL" id="ATLV01019893">
    <property type="status" value="NOT_ANNOTATED_CDS"/>
    <property type="molecule type" value="Genomic_DNA"/>
</dbReference>
<dbReference type="AlphaFoldDB" id="A0A084W3A5"/>
<organism evidence="2">
    <name type="scientific">Anopheles sinensis</name>
    <name type="common">Mosquito</name>
    <dbReference type="NCBI Taxonomy" id="74873"/>
    <lineage>
        <taxon>Eukaryota</taxon>
        <taxon>Metazoa</taxon>
        <taxon>Ecdysozoa</taxon>
        <taxon>Arthropoda</taxon>
        <taxon>Hexapoda</taxon>
        <taxon>Insecta</taxon>
        <taxon>Pterygota</taxon>
        <taxon>Neoptera</taxon>
        <taxon>Endopterygota</taxon>
        <taxon>Diptera</taxon>
        <taxon>Nematocera</taxon>
        <taxon>Culicoidea</taxon>
        <taxon>Culicidae</taxon>
        <taxon>Anophelinae</taxon>
        <taxon>Anopheles</taxon>
    </lineage>
</organism>
<dbReference type="EMBL" id="KE525284">
    <property type="protein sequence ID" value="KFB44699.1"/>
    <property type="molecule type" value="Genomic_DNA"/>
</dbReference>
<dbReference type="Proteomes" id="UP000030765">
    <property type="component" value="Unassembled WGS sequence"/>
</dbReference>
<dbReference type="VEuPathDB" id="VectorBase:ASIC012616"/>
<dbReference type="EnsemblMetazoa" id="ASIC012616-RA">
    <property type="protein sequence ID" value="ASIC012616-PA"/>
    <property type="gene ID" value="ASIC012616"/>
</dbReference>
<evidence type="ECO:0000313" key="2">
    <source>
        <dbReference type="EMBL" id="KFB44699.1"/>
    </source>
</evidence>
<gene>
    <name evidence="2" type="ORF">ZHAS_00012616</name>
</gene>
<keyword evidence="4" id="KW-1185">Reference proteome</keyword>
<proteinExistence type="predicted"/>
<feature type="chain" id="PRO_5001784469" evidence="1">
    <location>
        <begin position="22"/>
        <end position="59"/>
    </location>
</feature>
<sequence>MSALANLCIALAFATVVAISAQDVAASEDKSTDDTVVIEGFVACMVSSRTKDFNEEFTV</sequence>
<evidence type="ECO:0000313" key="4">
    <source>
        <dbReference type="Proteomes" id="UP000030765"/>
    </source>
</evidence>
<protein>
    <submittedName>
        <fullName evidence="2 3">Uncharacterized protein</fullName>
    </submittedName>
</protein>
<reference evidence="3" key="2">
    <citation type="submission" date="2020-05" db="UniProtKB">
        <authorList>
            <consortium name="EnsemblMetazoa"/>
        </authorList>
    </citation>
    <scope>IDENTIFICATION</scope>
</reference>
<evidence type="ECO:0000256" key="1">
    <source>
        <dbReference type="SAM" id="SignalP"/>
    </source>
</evidence>
<name>A0A084W3A5_ANOSI</name>
<accession>A0A084W3A5</accession>